<keyword evidence="2" id="KW-1185">Reference proteome</keyword>
<sequence>MPALQPCSERITIDRYEAISDDVRAEKDG</sequence>
<dbReference type="STRING" id="1235802.C823_01253"/>
<reference evidence="1 2" key="1">
    <citation type="journal article" date="2014" name="Genome Announc.">
        <title>Draft genome sequences of the altered schaedler flora, a defined bacterial community from gnotobiotic mice.</title>
        <authorList>
            <person name="Wannemuehler M.J."/>
            <person name="Overstreet A.M."/>
            <person name="Ward D.V."/>
            <person name="Phillips G.J."/>
        </authorList>
    </citation>
    <scope>NUCLEOTIDE SEQUENCE [LARGE SCALE GENOMIC DNA]</scope>
    <source>
        <strain evidence="1 2">ASF492</strain>
    </source>
</reference>
<name>N2AXL9_9FIRM</name>
<accession>N2AXL9</accession>
<evidence type="ECO:0000313" key="2">
    <source>
        <dbReference type="Proteomes" id="UP000012589"/>
    </source>
</evidence>
<proteinExistence type="predicted"/>
<gene>
    <name evidence="1" type="ORF">C823_01253</name>
</gene>
<comment type="caution">
    <text evidence="1">The sequence shown here is derived from an EMBL/GenBank/DDBJ whole genome shotgun (WGS) entry which is preliminary data.</text>
</comment>
<evidence type="ECO:0000313" key="1">
    <source>
        <dbReference type="EMBL" id="EMZ33972.1"/>
    </source>
</evidence>
<dbReference type="AlphaFoldDB" id="N2AXL9"/>
<dbReference type="Proteomes" id="UP000012589">
    <property type="component" value="Unassembled WGS sequence"/>
</dbReference>
<protein>
    <submittedName>
        <fullName evidence="1">Uncharacterized protein</fullName>
    </submittedName>
</protein>
<organism evidence="1 2">
    <name type="scientific">Eubacterium plexicaudatum ASF492</name>
    <dbReference type="NCBI Taxonomy" id="1235802"/>
    <lineage>
        <taxon>Bacteria</taxon>
        <taxon>Bacillati</taxon>
        <taxon>Bacillota</taxon>
        <taxon>Clostridia</taxon>
        <taxon>Eubacteriales</taxon>
        <taxon>Eubacteriaceae</taxon>
        <taxon>Eubacterium</taxon>
    </lineage>
</organism>
<dbReference type="EMBL" id="AQFT01000038">
    <property type="protein sequence ID" value="EMZ33972.1"/>
    <property type="molecule type" value="Genomic_DNA"/>
</dbReference>
<dbReference type="PATRIC" id="fig|1235802.3.peg.1340"/>
<dbReference type="HOGENOM" id="CLU_3409344_0_0_9"/>